<feature type="chain" id="PRO_5044748622" evidence="1">
    <location>
        <begin position="20"/>
        <end position="148"/>
    </location>
</feature>
<proteinExistence type="predicted"/>
<evidence type="ECO:0000313" key="2">
    <source>
        <dbReference type="EMBL" id="CAH8323015.1"/>
    </source>
</evidence>
<dbReference type="Proteomes" id="UP001642260">
    <property type="component" value="Unassembled WGS sequence"/>
</dbReference>
<keyword evidence="3" id="KW-1185">Reference proteome</keyword>
<evidence type="ECO:0000256" key="1">
    <source>
        <dbReference type="SAM" id="SignalP"/>
    </source>
</evidence>
<evidence type="ECO:0000313" key="3">
    <source>
        <dbReference type="Proteomes" id="UP001642260"/>
    </source>
</evidence>
<comment type="caution">
    <text evidence="2">The sequence shown here is derived from an EMBL/GenBank/DDBJ whole genome shotgun (WGS) entry which is preliminary data.</text>
</comment>
<sequence>MSVAIKFFIIFLLVEKSTALYWPADPTSEEKKGIGLNKSEIDFISILRDTVRGWQIEADAKYSLWTSSDYMTRSLFLQDKVRGYVDKVRGYVKLWGEWKNHTGYPYADLHKKIYGDFWPRNEILCRRIEGIDLFMYLLYGLSAESGMV</sequence>
<dbReference type="EMBL" id="CAKOAT010098377">
    <property type="protein sequence ID" value="CAH8323015.1"/>
    <property type="molecule type" value="Genomic_DNA"/>
</dbReference>
<name>A0ABC8JDA6_ERUVS</name>
<dbReference type="AlphaFoldDB" id="A0ABC8JDA6"/>
<protein>
    <submittedName>
        <fullName evidence="2">Uncharacterized protein</fullName>
    </submittedName>
</protein>
<gene>
    <name evidence="2" type="ORF">ERUC_LOCUS9769</name>
</gene>
<reference evidence="2 3" key="1">
    <citation type="submission" date="2022-03" db="EMBL/GenBank/DDBJ databases">
        <authorList>
            <person name="Macdonald S."/>
            <person name="Ahmed S."/>
            <person name="Newling K."/>
        </authorList>
    </citation>
    <scope>NUCLEOTIDE SEQUENCE [LARGE SCALE GENOMIC DNA]</scope>
</reference>
<feature type="signal peptide" evidence="1">
    <location>
        <begin position="1"/>
        <end position="19"/>
    </location>
</feature>
<organism evidence="2 3">
    <name type="scientific">Eruca vesicaria subsp. sativa</name>
    <name type="common">Garden rocket</name>
    <name type="synonym">Eruca sativa</name>
    <dbReference type="NCBI Taxonomy" id="29727"/>
    <lineage>
        <taxon>Eukaryota</taxon>
        <taxon>Viridiplantae</taxon>
        <taxon>Streptophyta</taxon>
        <taxon>Embryophyta</taxon>
        <taxon>Tracheophyta</taxon>
        <taxon>Spermatophyta</taxon>
        <taxon>Magnoliopsida</taxon>
        <taxon>eudicotyledons</taxon>
        <taxon>Gunneridae</taxon>
        <taxon>Pentapetalae</taxon>
        <taxon>rosids</taxon>
        <taxon>malvids</taxon>
        <taxon>Brassicales</taxon>
        <taxon>Brassicaceae</taxon>
        <taxon>Brassiceae</taxon>
        <taxon>Eruca</taxon>
    </lineage>
</organism>
<accession>A0ABC8JDA6</accession>
<keyword evidence="1" id="KW-0732">Signal</keyword>